<dbReference type="InterPro" id="IPR017451">
    <property type="entry name" value="F-box-assoc_interact_dom"/>
</dbReference>
<dbReference type="EMBL" id="PSQE01000006">
    <property type="protein sequence ID" value="RHN51972.1"/>
    <property type="molecule type" value="Genomic_DNA"/>
</dbReference>
<sequence>MGYDPIISNNVVLPHLEVFSLRDNTWKQIEGAHFPYMNPNNDHSKQGVFFNRAIHWLTFRYDLSVFVIVAFDLIERKLFEIPLPDHDFHYQFSHRHLWVFGDFLSLLDVDYGNHTSKIWVMKEYKVRSSWNKKLVLPRCDIFPVYSTKNYDIIGTNYVNLLVKYNDKGQLLGQHYFRENLRSSRVVLYTESLLSLPGDNDEV</sequence>
<reference evidence="2 5" key="2">
    <citation type="journal article" date="2014" name="BMC Genomics">
        <title>An improved genome release (version Mt4.0) for the model legume Medicago truncatula.</title>
        <authorList>
            <person name="Tang H."/>
            <person name="Krishnakumar V."/>
            <person name="Bidwell S."/>
            <person name="Rosen B."/>
            <person name="Chan A."/>
            <person name="Zhou S."/>
            <person name="Gentzbittel L."/>
            <person name="Childs K.L."/>
            <person name="Yandell M."/>
            <person name="Gundlach H."/>
            <person name="Mayer K.F."/>
            <person name="Schwartz D.C."/>
            <person name="Town C.D."/>
        </authorList>
    </citation>
    <scope>GENOME REANNOTATION</scope>
    <source>
        <strain evidence="2">A17</strain>
        <strain evidence="4 5">cv. Jemalong A17</strain>
    </source>
</reference>
<evidence type="ECO:0000313" key="5">
    <source>
        <dbReference type="Proteomes" id="UP000002051"/>
    </source>
</evidence>
<dbReference type="Pfam" id="PF07734">
    <property type="entry name" value="FBA_1"/>
    <property type="match status" value="1"/>
</dbReference>
<reference evidence="3" key="5">
    <citation type="journal article" date="2018" name="Nat. Plants">
        <title>Whole-genome landscape of Medicago truncatula symbiotic genes.</title>
        <authorList>
            <person name="Pecrix Y."/>
            <person name="Gamas P."/>
            <person name="Carrere S."/>
        </authorList>
    </citation>
    <scope>NUCLEOTIDE SEQUENCE</scope>
    <source>
        <tissue evidence="3">Leaves</tissue>
    </source>
</reference>
<keyword evidence="5" id="KW-1185">Reference proteome</keyword>
<reference evidence="2 5" key="1">
    <citation type="journal article" date="2011" name="Nature">
        <title>The Medicago genome provides insight into the evolution of rhizobial symbioses.</title>
        <authorList>
            <person name="Young N.D."/>
            <person name="Debelle F."/>
            <person name="Oldroyd G.E."/>
            <person name="Geurts R."/>
            <person name="Cannon S.B."/>
            <person name="Udvardi M.K."/>
            <person name="Benedito V.A."/>
            <person name="Mayer K.F."/>
            <person name="Gouzy J."/>
            <person name="Schoof H."/>
            <person name="Van de Peer Y."/>
            <person name="Proost S."/>
            <person name="Cook D.R."/>
            <person name="Meyers B.C."/>
            <person name="Spannagl M."/>
            <person name="Cheung F."/>
            <person name="De Mita S."/>
            <person name="Krishnakumar V."/>
            <person name="Gundlach H."/>
            <person name="Zhou S."/>
            <person name="Mudge J."/>
            <person name="Bharti A.K."/>
            <person name="Murray J.D."/>
            <person name="Naoumkina M.A."/>
            <person name="Rosen B."/>
            <person name="Silverstein K.A."/>
            <person name="Tang H."/>
            <person name="Rombauts S."/>
            <person name="Zhao P.X."/>
            <person name="Zhou P."/>
            <person name="Barbe V."/>
            <person name="Bardou P."/>
            <person name="Bechner M."/>
            <person name="Bellec A."/>
            <person name="Berger A."/>
            <person name="Berges H."/>
            <person name="Bidwell S."/>
            <person name="Bisseling T."/>
            <person name="Choisne N."/>
            <person name="Couloux A."/>
            <person name="Denny R."/>
            <person name="Deshpande S."/>
            <person name="Dai X."/>
            <person name="Doyle J.J."/>
            <person name="Dudez A.M."/>
            <person name="Farmer A.D."/>
            <person name="Fouteau S."/>
            <person name="Franken C."/>
            <person name="Gibelin C."/>
            <person name="Gish J."/>
            <person name="Goldstein S."/>
            <person name="Gonzalez A.J."/>
            <person name="Green P.J."/>
            <person name="Hallab A."/>
            <person name="Hartog M."/>
            <person name="Hua A."/>
            <person name="Humphray S.J."/>
            <person name="Jeong D.H."/>
            <person name="Jing Y."/>
            <person name="Jocker A."/>
            <person name="Kenton S.M."/>
            <person name="Kim D.J."/>
            <person name="Klee K."/>
            <person name="Lai H."/>
            <person name="Lang C."/>
            <person name="Lin S."/>
            <person name="Macmil S.L."/>
            <person name="Magdelenat G."/>
            <person name="Matthews L."/>
            <person name="McCorrison J."/>
            <person name="Monaghan E.L."/>
            <person name="Mun J.H."/>
            <person name="Najar F.Z."/>
            <person name="Nicholson C."/>
            <person name="Noirot C."/>
            <person name="O'Bleness M."/>
            <person name="Paule C.R."/>
            <person name="Poulain J."/>
            <person name="Prion F."/>
            <person name="Qin B."/>
            <person name="Qu C."/>
            <person name="Retzel E.F."/>
            <person name="Riddle C."/>
            <person name="Sallet E."/>
            <person name="Samain S."/>
            <person name="Samson N."/>
            <person name="Sanders I."/>
            <person name="Saurat O."/>
            <person name="Scarpelli C."/>
            <person name="Schiex T."/>
            <person name="Segurens B."/>
            <person name="Severin A.J."/>
            <person name="Sherrier D.J."/>
            <person name="Shi R."/>
            <person name="Sims S."/>
            <person name="Singer S.R."/>
            <person name="Sinharoy S."/>
            <person name="Sterck L."/>
            <person name="Viollet A."/>
            <person name="Wang B.B."/>
            <person name="Wang K."/>
            <person name="Wang M."/>
            <person name="Wang X."/>
            <person name="Warfsmann J."/>
            <person name="Weissenbach J."/>
            <person name="White D.D."/>
            <person name="White J.D."/>
            <person name="Wiley G.B."/>
            <person name="Wincker P."/>
            <person name="Xing Y."/>
            <person name="Yang L."/>
            <person name="Yao Z."/>
            <person name="Ying F."/>
            <person name="Zhai J."/>
            <person name="Zhou L."/>
            <person name="Zuber A."/>
            <person name="Denarie J."/>
            <person name="Dixon R.A."/>
            <person name="May G.D."/>
            <person name="Schwartz D.C."/>
            <person name="Rogers J."/>
            <person name="Quetier F."/>
            <person name="Town C.D."/>
            <person name="Roe B.A."/>
        </authorList>
    </citation>
    <scope>NUCLEOTIDE SEQUENCE [LARGE SCALE GENOMIC DNA]</scope>
    <source>
        <strain evidence="2">A17</strain>
        <strain evidence="4 5">cv. Jemalong A17</strain>
    </source>
</reference>
<gene>
    <name evidence="4" type="primary">25497164</name>
    <name evidence="2" type="ordered locus">MTR_6g463430</name>
    <name evidence="3" type="ORF">MtrunA17_Chr6g0475191</name>
</gene>
<dbReference type="AlphaFoldDB" id="A0A072UAR4"/>
<dbReference type="NCBIfam" id="TIGR01640">
    <property type="entry name" value="F_box_assoc_1"/>
    <property type="match status" value="1"/>
</dbReference>
<protein>
    <submittedName>
        <fullName evidence="2">F-box protein interaction domain protein</fullName>
    </submittedName>
    <submittedName>
        <fullName evidence="3">Putative F-box associated interaction domain-containing protein</fullName>
    </submittedName>
</protein>
<proteinExistence type="predicted"/>
<dbReference type="HOGENOM" id="CLU_027176_3_1_1"/>
<evidence type="ECO:0000313" key="4">
    <source>
        <dbReference type="EnsemblPlants" id="KEH26511"/>
    </source>
</evidence>
<dbReference type="PANTHER" id="PTHR31672">
    <property type="entry name" value="BNACNNG10540D PROTEIN"/>
    <property type="match status" value="1"/>
</dbReference>
<dbReference type="Proteomes" id="UP000265566">
    <property type="component" value="Chromosome 6"/>
</dbReference>
<dbReference type="InterPro" id="IPR050796">
    <property type="entry name" value="SCF_F-box_component"/>
</dbReference>
<evidence type="ECO:0000259" key="1">
    <source>
        <dbReference type="Pfam" id="PF07734"/>
    </source>
</evidence>
<dbReference type="EnsemblPlants" id="KEH26511">
    <property type="protein sequence ID" value="KEH26511"/>
    <property type="gene ID" value="MTR_6g463430"/>
</dbReference>
<dbReference type="Proteomes" id="UP000002051">
    <property type="component" value="Chromosome 6"/>
</dbReference>
<dbReference type="KEGG" id="mtr:25497164"/>
<evidence type="ECO:0000313" key="3">
    <source>
        <dbReference type="EMBL" id="RHN51972.1"/>
    </source>
</evidence>
<dbReference type="InterPro" id="IPR006527">
    <property type="entry name" value="F-box-assoc_dom_typ1"/>
</dbReference>
<reference evidence="4" key="3">
    <citation type="submission" date="2015-04" db="UniProtKB">
        <authorList>
            <consortium name="EnsemblPlants"/>
        </authorList>
    </citation>
    <scope>IDENTIFICATION</scope>
    <source>
        <strain evidence="4">cv. Jemalong A17</strain>
    </source>
</reference>
<organism evidence="2 5">
    <name type="scientific">Medicago truncatula</name>
    <name type="common">Barrel medic</name>
    <name type="synonym">Medicago tribuloides</name>
    <dbReference type="NCBI Taxonomy" id="3880"/>
    <lineage>
        <taxon>Eukaryota</taxon>
        <taxon>Viridiplantae</taxon>
        <taxon>Streptophyta</taxon>
        <taxon>Embryophyta</taxon>
        <taxon>Tracheophyta</taxon>
        <taxon>Spermatophyta</taxon>
        <taxon>Magnoliopsida</taxon>
        <taxon>eudicotyledons</taxon>
        <taxon>Gunneridae</taxon>
        <taxon>Pentapetalae</taxon>
        <taxon>rosids</taxon>
        <taxon>fabids</taxon>
        <taxon>Fabales</taxon>
        <taxon>Fabaceae</taxon>
        <taxon>Papilionoideae</taxon>
        <taxon>50 kb inversion clade</taxon>
        <taxon>NPAAA clade</taxon>
        <taxon>Hologalegina</taxon>
        <taxon>IRL clade</taxon>
        <taxon>Trifolieae</taxon>
        <taxon>Medicago</taxon>
    </lineage>
</organism>
<reference evidence="6" key="4">
    <citation type="journal article" date="2018" name="Nat. Plants">
        <title>Whole-genome landscape of Medicago truncatula symbiotic genes.</title>
        <authorList>
            <person name="Pecrix Y."/>
            <person name="Staton S.E."/>
            <person name="Sallet E."/>
            <person name="Lelandais-Briere C."/>
            <person name="Moreau S."/>
            <person name="Carrere S."/>
            <person name="Blein T."/>
            <person name="Jardinaud M.F."/>
            <person name="Latrasse D."/>
            <person name="Zouine M."/>
            <person name="Zahm M."/>
            <person name="Kreplak J."/>
            <person name="Mayjonade B."/>
            <person name="Satge C."/>
            <person name="Perez M."/>
            <person name="Cauet S."/>
            <person name="Marande W."/>
            <person name="Chantry-Darmon C."/>
            <person name="Lopez-Roques C."/>
            <person name="Bouchez O."/>
            <person name="Berard A."/>
            <person name="Debelle F."/>
            <person name="Munos S."/>
            <person name="Bendahmane A."/>
            <person name="Berges H."/>
            <person name="Niebel A."/>
            <person name="Buitink J."/>
            <person name="Frugier F."/>
            <person name="Benhamed M."/>
            <person name="Crespi M."/>
            <person name="Gouzy J."/>
            <person name="Gamas P."/>
        </authorList>
    </citation>
    <scope>NUCLEOTIDE SEQUENCE [LARGE SCALE GENOMIC DNA]</scope>
    <source>
        <strain evidence="6">cv. Jemalong A17</strain>
    </source>
</reference>
<dbReference type="OrthoDB" id="591557at2759"/>
<accession>A0A072UAR4</accession>
<evidence type="ECO:0000313" key="6">
    <source>
        <dbReference type="Proteomes" id="UP000265566"/>
    </source>
</evidence>
<evidence type="ECO:0000313" key="2">
    <source>
        <dbReference type="EMBL" id="KEH26511.1"/>
    </source>
</evidence>
<dbReference type="EMBL" id="CM001222">
    <property type="protein sequence ID" value="KEH26511.1"/>
    <property type="molecule type" value="Genomic_DNA"/>
</dbReference>
<name>A0A072UAR4_MEDTR</name>
<feature type="domain" description="F-box associated beta-propeller type 1" evidence="1">
    <location>
        <begin position="14"/>
        <end position="145"/>
    </location>
</feature>
<dbReference type="Gramene" id="rna36559">
    <property type="protein sequence ID" value="RHN51972.1"/>
    <property type="gene ID" value="gene36559"/>
</dbReference>
<dbReference type="PANTHER" id="PTHR31672:SF13">
    <property type="entry name" value="F-BOX PROTEIN CPR30-LIKE"/>
    <property type="match status" value="1"/>
</dbReference>